<name>A0A2P4ZUZ0_9HYPO</name>
<accession>A0A2P4ZUZ0</accession>
<dbReference type="Gene3D" id="3.90.226.10">
    <property type="entry name" value="2-enoyl-CoA Hydratase, Chain A, domain 1"/>
    <property type="match status" value="1"/>
</dbReference>
<dbReference type="SUPFAM" id="SSF52096">
    <property type="entry name" value="ClpP/crotonase"/>
    <property type="match status" value="1"/>
</dbReference>
<dbReference type="CDD" id="cd06558">
    <property type="entry name" value="crotonase-like"/>
    <property type="match status" value="1"/>
</dbReference>
<evidence type="ECO:0000256" key="1">
    <source>
        <dbReference type="ARBA" id="ARBA00005254"/>
    </source>
</evidence>
<evidence type="ECO:0000313" key="3">
    <source>
        <dbReference type="EMBL" id="PON28106.1"/>
    </source>
</evidence>
<dbReference type="GO" id="GO:0003824">
    <property type="term" value="F:catalytic activity"/>
    <property type="evidence" value="ECO:0007669"/>
    <property type="project" value="InterPro"/>
</dbReference>
<dbReference type="PROSITE" id="PS00166">
    <property type="entry name" value="ENOYL_COA_HYDRATASE"/>
    <property type="match status" value="1"/>
</dbReference>
<evidence type="ECO:0000313" key="4">
    <source>
        <dbReference type="Proteomes" id="UP000054821"/>
    </source>
</evidence>
<dbReference type="GO" id="GO:0006635">
    <property type="term" value="P:fatty acid beta-oxidation"/>
    <property type="evidence" value="ECO:0007669"/>
    <property type="project" value="TreeGrafter"/>
</dbReference>
<organism evidence="3 4">
    <name type="scientific">Trichoderma gamsii</name>
    <dbReference type="NCBI Taxonomy" id="398673"/>
    <lineage>
        <taxon>Eukaryota</taxon>
        <taxon>Fungi</taxon>
        <taxon>Dikarya</taxon>
        <taxon>Ascomycota</taxon>
        <taxon>Pezizomycotina</taxon>
        <taxon>Sordariomycetes</taxon>
        <taxon>Hypocreomycetidae</taxon>
        <taxon>Hypocreales</taxon>
        <taxon>Hypocreaceae</taxon>
        <taxon>Trichoderma</taxon>
    </lineage>
</organism>
<dbReference type="STRING" id="398673.A0A2P4ZUZ0"/>
<dbReference type="GeneID" id="29984082"/>
<dbReference type="InterPro" id="IPR018376">
    <property type="entry name" value="Enoyl-CoA_hyd/isom_CS"/>
</dbReference>
<keyword evidence="4" id="KW-1185">Reference proteome</keyword>
<dbReference type="InterPro" id="IPR001753">
    <property type="entry name" value="Enoyl-CoA_hydra/iso"/>
</dbReference>
<evidence type="ECO:0000256" key="2">
    <source>
        <dbReference type="RuleBase" id="RU003707"/>
    </source>
</evidence>
<dbReference type="Pfam" id="PF00378">
    <property type="entry name" value="ECH_1"/>
    <property type="match status" value="1"/>
</dbReference>
<dbReference type="EMBL" id="JPDN02000008">
    <property type="protein sequence ID" value="PON28106.1"/>
    <property type="molecule type" value="Genomic_DNA"/>
</dbReference>
<dbReference type="PANTHER" id="PTHR11941">
    <property type="entry name" value="ENOYL-COA HYDRATASE-RELATED"/>
    <property type="match status" value="1"/>
</dbReference>
<dbReference type="InterPro" id="IPR029045">
    <property type="entry name" value="ClpP/crotonase-like_dom_sf"/>
</dbReference>
<reference evidence="3 4" key="1">
    <citation type="journal article" date="2016" name="Genome Announc.">
        <title>Draft Whole-Genome Sequence of Trichoderma gamsii T6085, a Promising Biocontrol Agent of Fusarium Head Blight on Wheat.</title>
        <authorList>
            <person name="Baroncelli R."/>
            <person name="Zapparata A."/>
            <person name="Piaggeschi G."/>
            <person name="Sarrocco S."/>
            <person name="Vannacci G."/>
        </authorList>
    </citation>
    <scope>NUCLEOTIDE SEQUENCE [LARGE SCALE GENOMIC DNA]</scope>
    <source>
        <strain evidence="3 4">T6085</strain>
    </source>
</reference>
<dbReference type="AlphaFoldDB" id="A0A2P4ZUZ0"/>
<comment type="similarity">
    <text evidence="1 2">Belongs to the enoyl-CoA hydratase/isomerase family.</text>
</comment>
<gene>
    <name evidence="3" type="ORF">TGAM01_v203243</name>
</gene>
<proteinExistence type="inferred from homology"/>
<protein>
    <submittedName>
        <fullName evidence="3">Enoyl-CoA hydratase</fullName>
    </submittedName>
</protein>
<dbReference type="PANTHER" id="PTHR11941:SF54">
    <property type="entry name" value="ENOYL-COA HYDRATASE, MITOCHONDRIAL"/>
    <property type="match status" value="1"/>
</dbReference>
<sequence>MEATYETLNLIKDGSILIVTINNTRSEVNLFRQQTAVELNILITSLQNDTSTKVVIFKSGNPKFFIAHFDVIPVPGKFLSPFCVQSHRNANLKIPKGEPDPTAIDAAAFNGRVFQAMSNLPQPVIAMIDGPARGAGNEFLVACDMRFASKGARFSNFEGTLGLHPGSGGAAWMPLHIGRGRSMEFLLSGEDIDAETAERYGYVNKAFETSEEMHEYVMKLAKRIALFPLNGLASIKKTVTTLIQPSAELMASEAVEWNRLLAEPEQAGLVGEFIKKSGNLTSVEFELHVPDEVAKLYGK</sequence>
<comment type="caution">
    <text evidence="3">The sequence shown here is derived from an EMBL/GenBank/DDBJ whole genome shotgun (WGS) entry which is preliminary data.</text>
</comment>
<dbReference type="Proteomes" id="UP000054821">
    <property type="component" value="Unassembled WGS sequence"/>
</dbReference>
<dbReference type="RefSeq" id="XP_018662737.1">
    <property type="nucleotide sequence ID" value="XM_018803999.1"/>
</dbReference>